<evidence type="ECO:0000313" key="3">
    <source>
        <dbReference type="Proteomes" id="UP000001542"/>
    </source>
</evidence>
<dbReference type="VEuPathDB" id="TrichDB:TVAG_162120"/>
<feature type="transmembrane region" description="Helical" evidence="1">
    <location>
        <begin position="141"/>
        <end position="164"/>
    </location>
</feature>
<sequence length="176" mass="19960">MAESSVSKSSVSSVSQSVPNFDSLAQTKGGFLDRIFPILDQMMEKTRFPSWFMSFVSIFILLQNLSVGAWIYTPNFQRTSGHWTDLYKIVIYILTFSNPLDTASVSYVMLGLCIGIAVFSVLWIFFMDFYNKKFYMLPVPLLYVSSLIIDIIDSIFIIPSVYVANHGITGLQSHFD</sequence>
<organism evidence="2 3">
    <name type="scientific">Trichomonas vaginalis (strain ATCC PRA-98 / G3)</name>
    <dbReference type="NCBI Taxonomy" id="412133"/>
    <lineage>
        <taxon>Eukaryota</taxon>
        <taxon>Metamonada</taxon>
        <taxon>Parabasalia</taxon>
        <taxon>Trichomonadida</taxon>
        <taxon>Trichomonadidae</taxon>
        <taxon>Trichomonas</taxon>
    </lineage>
</organism>
<keyword evidence="1" id="KW-1133">Transmembrane helix</keyword>
<keyword evidence="1" id="KW-0812">Transmembrane</keyword>
<accession>A2FBW0</accession>
<dbReference type="EMBL" id="DS113708">
    <property type="protein sequence ID" value="EAX97606.1"/>
    <property type="molecule type" value="Genomic_DNA"/>
</dbReference>
<gene>
    <name evidence="2" type="ORF">TVAG_162120</name>
</gene>
<reference evidence="2" key="1">
    <citation type="submission" date="2006-10" db="EMBL/GenBank/DDBJ databases">
        <authorList>
            <person name="Amadeo P."/>
            <person name="Zhao Q."/>
            <person name="Wortman J."/>
            <person name="Fraser-Liggett C."/>
            <person name="Carlton J."/>
        </authorList>
    </citation>
    <scope>NUCLEOTIDE SEQUENCE</scope>
    <source>
        <strain evidence="2">G3</strain>
    </source>
</reference>
<dbReference type="VEuPathDB" id="TrichDB:TVAGG3_0720940"/>
<dbReference type="AlphaFoldDB" id="A2FBW0"/>
<feature type="transmembrane region" description="Helical" evidence="1">
    <location>
        <begin position="51"/>
        <end position="72"/>
    </location>
</feature>
<dbReference type="InParanoid" id="A2FBW0"/>
<protein>
    <submittedName>
        <fullName evidence="2">Uncharacterized protein</fullName>
    </submittedName>
</protein>
<dbReference type="KEGG" id="tva:4755390"/>
<keyword evidence="1" id="KW-0472">Membrane</keyword>
<reference evidence="2" key="2">
    <citation type="journal article" date="2007" name="Science">
        <title>Draft genome sequence of the sexually transmitted pathogen Trichomonas vaginalis.</title>
        <authorList>
            <person name="Carlton J.M."/>
            <person name="Hirt R.P."/>
            <person name="Silva J.C."/>
            <person name="Delcher A.L."/>
            <person name="Schatz M."/>
            <person name="Zhao Q."/>
            <person name="Wortman J.R."/>
            <person name="Bidwell S.L."/>
            <person name="Alsmark U.C.M."/>
            <person name="Besteiro S."/>
            <person name="Sicheritz-Ponten T."/>
            <person name="Noel C.J."/>
            <person name="Dacks J.B."/>
            <person name="Foster P.G."/>
            <person name="Simillion C."/>
            <person name="Van de Peer Y."/>
            <person name="Miranda-Saavedra D."/>
            <person name="Barton G.J."/>
            <person name="Westrop G.D."/>
            <person name="Mueller S."/>
            <person name="Dessi D."/>
            <person name="Fiori P.L."/>
            <person name="Ren Q."/>
            <person name="Paulsen I."/>
            <person name="Zhang H."/>
            <person name="Bastida-Corcuera F.D."/>
            <person name="Simoes-Barbosa A."/>
            <person name="Brown M.T."/>
            <person name="Hayes R.D."/>
            <person name="Mukherjee M."/>
            <person name="Okumura C.Y."/>
            <person name="Schneider R."/>
            <person name="Smith A.J."/>
            <person name="Vanacova S."/>
            <person name="Villalvazo M."/>
            <person name="Haas B.J."/>
            <person name="Pertea M."/>
            <person name="Feldblyum T.V."/>
            <person name="Utterback T.R."/>
            <person name="Shu C.L."/>
            <person name="Osoegawa K."/>
            <person name="de Jong P.J."/>
            <person name="Hrdy I."/>
            <person name="Horvathova L."/>
            <person name="Zubacova Z."/>
            <person name="Dolezal P."/>
            <person name="Malik S.B."/>
            <person name="Logsdon J.M. Jr."/>
            <person name="Henze K."/>
            <person name="Gupta A."/>
            <person name="Wang C.C."/>
            <person name="Dunne R.L."/>
            <person name="Upcroft J.A."/>
            <person name="Upcroft P."/>
            <person name="White O."/>
            <person name="Salzberg S.L."/>
            <person name="Tang P."/>
            <person name="Chiu C.-H."/>
            <person name="Lee Y.-S."/>
            <person name="Embley T.M."/>
            <person name="Coombs G.H."/>
            <person name="Mottram J.C."/>
            <person name="Tachezy J."/>
            <person name="Fraser-Liggett C.M."/>
            <person name="Johnson P.J."/>
        </authorList>
    </citation>
    <scope>NUCLEOTIDE SEQUENCE [LARGE SCALE GENOMIC DNA]</scope>
    <source>
        <strain evidence="2">G3</strain>
    </source>
</reference>
<proteinExistence type="predicted"/>
<name>A2FBW0_TRIV3</name>
<feature type="transmembrane region" description="Helical" evidence="1">
    <location>
        <begin position="107"/>
        <end position="129"/>
    </location>
</feature>
<evidence type="ECO:0000313" key="2">
    <source>
        <dbReference type="EMBL" id="EAX97606.1"/>
    </source>
</evidence>
<dbReference type="RefSeq" id="XP_001310536.1">
    <property type="nucleotide sequence ID" value="XM_001310535.1"/>
</dbReference>
<evidence type="ECO:0000256" key="1">
    <source>
        <dbReference type="SAM" id="Phobius"/>
    </source>
</evidence>
<keyword evidence="3" id="KW-1185">Reference proteome</keyword>
<dbReference type="Proteomes" id="UP000001542">
    <property type="component" value="Unassembled WGS sequence"/>
</dbReference>